<evidence type="ECO:0000313" key="6">
    <source>
        <dbReference type="EMBL" id="KAL2635629.1"/>
    </source>
</evidence>
<accession>A0ABD1YXY5</accession>
<comment type="caution">
    <text evidence="6">The sequence shown here is derived from an EMBL/GenBank/DDBJ whole genome shotgun (WGS) entry which is preliminary data.</text>
</comment>
<comment type="similarity">
    <text evidence="2">Belongs to the histone-like Alba family.</text>
</comment>
<sequence>MDRYQRVTKPRVERETPISDNEIRVTTKGKMRNYITYATALFKDKAASEVVLKGMARVVNKAVCIAEILKRRVVGLHQITSIGSTYITDQWQPLEEGLLPVETSRRISMITIILSKEELDKSSPGYQPPLPADQVKPWIEFEYEGAEGSVRDGGPQDVSGRGPGRRRGRGRGGKCTLEDQVKSATEADLVGGEVGEGSSRDGRRSGKESIRGGTGIPPNGLIQDISGQAESSHENGGGRGGNGTPKVRFSGVDAGRGRGRGQGRGRGFRSRGKEFSGNGVGPPQRSFRRL</sequence>
<dbReference type="PANTHER" id="PTHR13516">
    <property type="entry name" value="RIBONUCLEASE P SUBUNIT P25"/>
    <property type="match status" value="1"/>
</dbReference>
<dbReference type="EMBL" id="JBHFFA010000003">
    <property type="protein sequence ID" value="KAL2635629.1"/>
    <property type="molecule type" value="Genomic_DNA"/>
</dbReference>
<dbReference type="Proteomes" id="UP001605036">
    <property type="component" value="Unassembled WGS sequence"/>
</dbReference>
<evidence type="ECO:0000256" key="3">
    <source>
        <dbReference type="ARBA" id="ARBA00023242"/>
    </source>
</evidence>
<evidence type="ECO:0000256" key="2">
    <source>
        <dbReference type="ARBA" id="ARBA00008018"/>
    </source>
</evidence>
<comment type="subcellular location">
    <subcellularLocation>
        <location evidence="1">Nucleus</location>
    </subcellularLocation>
</comment>
<dbReference type="AlphaFoldDB" id="A0ABD1YXY5"/>
<evidence type="ECO:0000259" key="5">
    <source>
        <dbReference type="Pfam" id="PF01918"/>
    </source>
</evidence>
<dbReference type="SUPFAM" id="SSF82704">
    <property type="entry name" value="AlbA-like"/>
    <property type="match status" value="1"/>
</dbReference>
<feature type="domain" description="DNA/RNA-binding protein Alba-like" evidence="5">
    <location>
        <begin position="21"/>
        <end position="85"/>
    </location>
</feature>
<name>A0ABD1YXY5_9MARC</name>
<feature type="region of interest" description="Disordered" evidence="4">
    <location>
        <begin position="146"/>
        <end position="290"/>
    </location>
</feature>
<proteinExistence type="inferred from homology"/>
<organism evidence="6 7">
    <name type="scientific">Riccia fluitans</name>
    <dbReference type="NCBI Taxonomy" id="41844"/>
    <lineage>
        <taxon>Eukaryota</taxon>
        <taxon>Viridiplantae</taxon>
        <taxon>Streptophyta</taxon>
        <taxon>Embryophyta</taxon>
        <taxon>Marchantiophyta</taxon>
        <taxon>Marchantiopsida</taxon>
        <taxon>Marchantiidae</taxon>
        <taxon>Marchantiales</taxon>
        <taxon>Ricciaceae</taxon>
        <taxon>Riccia</taxon>
    </lineage>
</organism>
<evidence type="ECO:0000256" key="1">
    <source>
        <dbReference type="ARBA" id="ARBA00004123"/>
    </source>
</evidence>
<feature type="compositionally biased region" description="Basic residues" evidence="4">
    <location>
        <begin position="163"/>
        <end position="172"/>
    </location>
</feature>
<evidence type="ECO:0000313" key="7">
    <source>
        <dbReference type="Proteomes" id="UP001605036"/>
    </source>
</evidence>
<dbReference type="InterPro" id="IPR002775">
    <property type="entry name" value="DNA/RNA-bd_Alba-like"/>
</dbReference>
<dbReference type="Pfam" id="PF01918">
    <property type="entry name" value="Alba"/>
    <property type="match status" value="1"/>
</dbReference>
<feature type="compositionally biased region" description="Basic residues" evidence="4">
    <location>
        <begin position="257"/>
        <end position="270"/>
    </location>
</feature>
<dbReference type="GO" id="GO:0005634">
    <property type="term" value="C:nucleus"/>
    <property type="evidence" value="ECO:0007669"/>
    <property type="project" value="UniProtKB-SubCell"/>
</dbReference>
<feature type="compositionally biased region" description="Basic and acidic residues" evidence="4">
    <location>
        <begin position="198"/>
        <end position="210"/>
    </location>
</feature>
<protein>
    <recommendedName>
        <fullName evidence="5">DNA/RNA-binding protein Alba-like domain-containing protein</fullName>
    </recommendedName>
</protein>
<reference evidence="6 7" key="1">
    <citation type="submission" date="2024-09" db="EMBL/GenBank/DDBJ databases">
        <title>Chromosome-scale assembly of Riccia fluitans.</title>
        <authorList>
            <person name="Paukszto L."/>
            <person name="Sawicki J."/>
            <person name="Karawczyk K."/>
            <person name="Piernik-Szablinska J."/>
            <person name="Szczecinska M."/>
            <person name="Mazdziarz M."/>
        </authorList>
    </citation>
    <scope>NUCLEOTIDE SEQUENCE [LARGE SCALE GENOMIC DNA]</scope>
    <source>
        <strain evidence="6">Rf_01</strain>
        <tissue evidence="6">Aerial parts of the thallus</tissue>
    </source>
</reference>
<keyword evidence="3" id="KW-0539">Nucleus</keyword>
<dbReference type="InterPro" id="IPR051958">
    <property type="entry name" value="Alba-like_NAB"/>
</dbReference>
<dbReference type="InterPro" id="IPR036882">
    <property type="entry name" value="Alba-like_dom_sf"/>
</dbReference>
<keyword evidence="7" id="KW-1185">Reference proteome</keyword>
<dbReference type="PANTHER" id="PTHR13516:SF4">
    <property type="entry name" value="FI09323P"/>
    <property type="match status" value="1"/>
</dbReference>
<gene>
    <name evidence="6" type="ORF">R1flu_007108</name>
</gene>
<dbReference type="Gene3D" id="3.30.110.20">
    <property type="entry name" value="Alba-like domain"/>
    <property type="match status" value="1"/>
</dbReference>
<evidence type="ECO:0000256" key="4">
    <source>
        <dbReference type="SAM" id="MobiDB-lite"/>
    </source>
</evidence>